<organism evidence="2 3">
    <name type="scientific">Symbiodinium microadriaticum</name>
    <name type="common">Dinoflagellate</name>
    <name type="synonym">Zooxanthella microadriatica</name>
    <dbReference type="NCBI Taxonomy" id="2951"/>
    <lineage>
        <taxon>Eukaryota</taxon>
        <taxon>Sar</taxon>
        <taxon>Alveolata</taxon>
        <taxon>Dinophyceae</taxon>
        <taxon>Suessiales</taxon>
        <taxon>Symbiodiniaceae</taxon>
        <taxon>Symbiodinium</taxon>
    </lineage>
</organism>
<accession>A0A1Q9BSX4</accession>
<dbReference type="AlphaFoldDB" id="A0A1Q9BSX4"/>
<feature type="compositionally biased region" description="Pro residues" evidence="1">
    <location>
        <begin position="414"/>
        <end position="424"/>
    </location>
</feature>
<comment type="caution">
    <text evidence="2">The sequence shown here is derived from an EMBL/GenBank/DDBJ whole genome shotgun (WGS) entry which is preliminary data.</text>
</comment>
<dbReference type="Proteomes" id="UP000186817">
    <property type="component" value="Unassembled WGS sequence"/>
</dbReference>
<dbReference type="EMBL" id="LSRX01004749">
    <property type="protein sequence ID" value="OLP73795.1"/>
    <property type="molecule type" value="Genomic_DNA"/>
</dbReference>
<evidence type="ECO:0000313" key="3">
    <source>
        <dbReference type="Proteomes" id="UP000186817"/>
    </source>
</evidence>
<feature type="compositionally biased region" description="Low complexity" evidence="1">
    <location>
        <begin position="404"/>
        <end position="413"/>
    </location>
</feature>
<dbReference type="OrthoDB" id="427585at2759"/>
<feature type="region of interest" description="Disordered" evidence="1">
    <location>
        <begin position="386"/>
        <end position="460"/>
    </location>
</feature>
<feature type="region of interest" description="Disordered" evidence="1">
    <location>
        <begin position="69"/>
        <end position="88"/>
    </location>
</feature>
<gene>
    <name evidence="2" type="ORF">AK812_SmicGene46848</name>
</gene>
<evidence type="ECO:0000256" key="1">
    <source>
        <dbReference type="SAM" id="MobiDB-lite"/>
    </source>
</evidence>
<proteinExistence type="predicted"/>
<name>A0A1Q9BSX4_SYMMI</name>
<feature type="region of interest" description="Disordered" evidence="1">
    <location>
        <begin position="271"/>
        <end position="293"/>
    </location>
</feature>
<sequence>MAKRGNQNKISDAALREHCLAFVRLKHDQQQENLEGMLAGLCGKQLREVVQRELQRVADDTALCFRNTSEPRAQSSAHAPAVQSQPTKRAQREELCRIALDRAQAAYVSLVLQTPGADFGPAFLHSGEEAPSWTRSRSPLQCFCFYIFPCQEILYFMHQTALCTPGAWSSSAMLPDCLCWVRQHGTLQLCIKAGSWQLLARSLQCGVPKMSAPESLPEEGQKAKRANPRSHYRADGTRRRTKGEKKARQGQGAGAGYRSSGWTAEWWESGKDSWAQHPAEEEPAEQQTAFTAGGATAETTGRAELPALDRAPPLDSRNSLLVRIPDGQGIPELREKLDAIRENSGLLHVLLSSKPKDGRWTLLLEGSKANQDKAKEQIMQIMVQAQREPPTTAQSAGTEGADSPAPTQLQLVPPALPLSSPPGPRTAAEPALDDSPREPLSTSEPSVAVQQPPATDAGDTVVVQELQQQSHSDRTVQGRTAHIFFTGALPQIRSGDRQSR</sequence>
<protein>
    <submittedName>
        <fullName evidence="2">Uncharacterized protein</fullName>
    </submittedName>
</protein>
<keyword evidence="3" id="KW-1185">Reference proteome</keyword>
<feature type="compositionally biased region" description="Polar residues" evidence="1">
    <location>
        <begin position="440"/>
        <end position="453"/>
    </location>
</feature>
<reference evidence="2 3" key="1">
    <citation type="submission" date="2016-02" db="EMBL/GenBank/DDBJ databases">
        <title>Genome analysis of coral dinoflagellate symbionts highlights evolutionary adaptations to a symbiotic lifestyle.</title>
        <authorList>
            <person name="Aranda M."/>
            <person name="Li Y."/>
            <person name="Liew Y.J."/>
            <person name="Baumgarten S."/>
            <person name="Simakov O."/>
            <person name="Wilson M."/>
            <person name="Piel J."/>
            <person name="Ashoor H."/>
            <person name="Bougouffa S."/>
            <person name="Bajic V.B."/>
            <person name="Ryu T."/>
            <person name="Ravasi T."/>
            <person name="Bayer T."/>
            <person name="Micklem G."/>
            <person name="Kim H."/>
            <person name="Bhak J."/>
            <person name="Lajeunesse T.C."/>
            <person name="Voolstra C.R."/>
        </authorList>
    </citation>
    <scope>NUCLEOTIDE SEQUENCE [LARGE SCALE GENOMIC DNA]</scope>
    <source>
        <strain evidence="2 3">CCMP2467</strain>
    </source>
</reference>
<evidence type="ECO:0000313" key="2">
    <source>
        <dbReference type="EMBL" id="OLP73795.1"/>
    </source>
</evidence>
<feature type="region of interest" description="Disordered" evidence="1">
    <location>
        <begin position="210"/>
        <end position="259"/>
    </location>
</feature>